<dbReference type="AlphaFoldDB" id="A0A5N6DGV8"/>
<evidence type="ECO:0000313" key="2">
    <source>
        <dbReference type="EMBL" id="KAB8204219.1"/>
    </source>
</evidence>
<evidence type="ECO:0000313" key="3">
    <source>
        <dbReference type="Proteomes" id="UP000326532"/>
    </source>
</evidence>
<dbReference type="EMBL" id="ML734982">
    <property type="protein sequence ID" value="KAB8204219.1"/>
    <property type="molecule type" value="Genomic_DNA"/>
</dbReference>
<keyword evidence="1" id="KW-0812">Transmembrane</keyword>
<keyword evidence="3" id="KW-1185">Reference proteome</keyword>
<organism evidence="2 3">
    <name type="scientific">Aspergillus parasiticus</name>
    <dbReference type="NCBI Taxonomy" id="5067"/>
    <lineage>
        <taxon>Eukaryota</taxon>
        <taxon>Fungi</taxon>
        <taxon>Dikarya</taxon>
        <taxon>Ascomycota</taxon>
        <taxon>Pezizomycotina</taxon>
        <taxon>Eurotiomycetes</taxon>
        <taxon>Eurotiomycetidae</taxon>
        <taxon>Eurotiales</taxon>
        <taxon>Aspergillaceae</taxon>
        <taxon>Aspergillus</taxon>
        <taxon>Aspergillus subgen. Circumdati</taxon>
    </lineage>
</organism>
<proteinExistence type="predicted"/>
<dbReference type="Proteomes" id="UP000326532">
    <property type="component" value="Unassembled WGS sequence"/>
</dbReference>
<keyword evidence="1" id="KW-0472">Membrane</keyword>
<evidence type="ECO:0000256" key="1">
    <source>
        <dbReference type="SAM" id="Phobius"/>
    </source>
</evidence>
<protein>
    <submittedName>
        <fullName evidence="2">Uncharacterized protein</fullName>
    </submittedName>
</protein>
<gene>
    <name evidence="2" type="ORF">BDV34DRAFT_119911</name>
</gene>
<name>A0A5N6DGV8_ASPPA</name>
<feature type="transmembrane region" description="Helical" evidence="1">
    <location>
        <begin position="21"/>
        <end position="43"/>
    </location>
</feature>
<keyword evidence="1" id="KW-1133">Transmembrane helix</keyword>
<dbReference type="VEuPathDB" id="FungiDB:BDV34DRAFT_119911"/>
<reference evidence="2 3" key="1">
    <citation type="submission" date="2019-04" db="EMBL/GenBank/DDBJ databases">
        <title>Fungal friends and foes A comparative genomics study of 23 Aspergillus species from section Flavi.</title>
        <authorList>
            <consortium name="DOE Joint Genome Institute"/>
            <person name="Kjaerbolling I."/>
            <person name="Vesth T.C."/>
            <person name="Frisvad J.C."/>
            <person name="Nybo J.L."/>
            <person name="Theobald S."/>
            <person name="Kildgaard S."/>
            <person name="Petersen T.I."/>
            <person name="Kuo A."/>
            <person name="Sato A."/>
            <person name="Lyhne E.K."/>
            <person name="Kogle M.E."/>
            <person name="Wiebenga A."/>
            <person name="Kun R.S."/>
            <person name="Lubbers R.J."/>
            <person name="Makela M.R."/>
            <person name="Barry K."/>
            <person name="Chovatia M."/>
            <person name="Clum A."/>
            <person name="Daum C."/>
            <person name="Haridas S."/>
            <person name="He G."/>
            <person name="LaButti K."/>
            <person name="Lipzen A."/>
            <person name="Mondo S."/>
            <person name="Pangilinan J."/>
            <person name="Riley R."/>
            <person name="Salamov A."/>
            <person name="Simmons B.A."/>
            <person name="Magnuson J.K."/>
            <person name="Henrissat B."/>
            <person name="Mortensen U.H."/>
            <person name="Larsen T.O."/>
            <person name="De vries R.P."/>
            <person name="Grigoriev I.V."/>
            <person name="Machida M."/>
            <person name="Baker S.E."/>
            <person name="Andersen M.R."/>
        </authorList>
    </citation>
    <scope>NUCLEOTIDE SEQUENCE [LARGE SCALE GENOMIC DNA]</scope>
    <source>
        <strain evidence="2 3">CBS 117618</strain>
    </source>
</reference>
<sequence length="117" mass="13455">MLIQGKNARLITWKSLDRNQHMLRFIFFFLNFFSLSGVDLKWIRRWGLGGFPWVKIAEAIHDKSTSEPASSSSRYYRGCCSTSINRDFVKCKMPSAKKAGKRNTGLALSLINKLYTE</sequence>
<accession>A0A5N6DGV8</accession>